<feature type="repeat" description="ANK" evidence="3">
    <location>
        <begin position="343"/>
        <end position="375"/>
    </location>
</feature>
<feature type="repeat" description="ANK" evidence="3">
    <location>
        <begin position="244"/>
        <end position="276"/>
    </location>
</feature>
<evidence type="ECO:0000313" key="5">
    <source>
        <dbReference type="Proteomes" id="UP000193719"/>
    </source>
</evidence>
<dbReference type="PROSITE" id="PS50297">
    <property type="entry name" value="ANK_REP_REGION"/>
    <property type="match status" value="5"/>
</dbReference>
<dbReference type="InterPro" id="IPR002110">
    <property type="entry name" value="Ankyrin_rpt"/>
</dbReference>
<feature type="repeat" description="ANK" evidence="3">
    <location>
        <begin position="409"/>
        <end position="441"/>
    </location>
</feature>
<reference evidence="4 5" key="2">
    <citation type="submission" date="2016-08" db="EMBL/GenBank/DDBJ databases">
        <title>Pervasive Adenine N6-methylation of Active Genes in Fungi.</title>
        <authorList>
            <consortium name="DOE Joint Genome Institute"/>
            <person name="Mondo S.J."/>
            <person name="Dannebaum R.O."/>
            <person name="Kuo R.C."/>
            <person name="Labutti K."/>
            <person name="Haridas S."/>
            <person name="Kuo A."/>
            <person name="Salamov A."/>
            <person name="Ahrendt S.R."/>
            <person name="Lipzen A."/>
            <person name="Sullivan W."/>
            <person name="Andreopoulos W.B."/>
            <person name="Clum A."/>
            <person name="Lindquist E."/>
            <person name="Daum C."/>
            <person name="Ramamoorthy G.K."/>
            <person name="Gryganskyi A."/>
            <person name="Culley D."/>
            <person name="Magnuson J.K."/>
            <person name="James T.Y."/>
            <person name="O'Malley M.A."/>
            <person name="Stajich J.E."/>
            <person name="Spatafora J.W."/>
            <person name="Visel A."/>
            <person name="Grigoriev I.V."/>
        </authorList>
    </citation>
    <scope>NUCLEOTIDE SEQUENCE [LARGE SCALE GENOMIC DNA]</scope>
    <source>
        <strain evidence="5">finn</strain>
    </source>
</reference>
<dbReference type="SUPFAM" id="SSF48403">
    <property type="entry name" value="Ankyrin repeat"/>
    <property type="match status" value="2"/>
</dbReference>
<dbReference type="EMBL" id="MCFH01000038">
    <property type="protein sequence ID" value="ORX45812.1"/>
    <property type="molecule type" value="Genomic_DNA"/>
</dbReference>
<dbReference type="Proteomes" id="UP000193719">
    <property type="component" value="Unassembled WGS sequence"/>
</dbReference>
<evidence type="ECO:0000256" key="1">
    <source>
        <dbReference type="ARBA" id="ARBA00022737"/>
    </source>
</evidence>
<dbReference type="PANTHER" id="PTHR24171">
    <property type="entry name" value="ANKYRIN REPEAT DOMAIN-CONTAINING PROTEIN 39-RELATED"/>
    <property type="match status" value="1"/>
</dbReference>
<name>A0A1Y1V2L7_9FUNG</name>
<reference evidence="4 5" key="1">
    <citation type="submission" date="2016-08" db="EMBL/GenBank/DDBJ databases">
        <title>Genomes of anaerobic fungi encode conserved fungal cellulosomes for biomass hydrolysis.</title>
        <authorList>
            <consortium name="DOE Joint Genome Institute"/>
            <person name="Haitjema C.H."/>
            <person name="Gilmore S.P."/>
            <person name="Henske J.K."/>
            <person name="Solomon K.V."/>
            <person name="De Groot R."/>
            <person name="Kuo A."/>
            <person name="Mondo S.J."/>
            <person name="Salamov A.A."/>
            <person name="Labutti K."/>
            <person name="Zhao Z."/>
            <person name="Chiniquy J."/>
            <person name="Barry K."/>
            <person name="Brewer H.M."/>
            <person name="Purvine S.O."/>
            <person name="Wright A.T."/>
            <person name="Boxma B."/>
            <person name="Van Alen T."/>
            <person name="Hackstein J.H."/>
            <person name="Baker S.E."/>
            <person name="Grigoriev I.V."/>
            <person name="O'Malley M.A."/>
        </authorList>
    </citation>
    <scope>NUCLEOTIDE SEQUENCE [LARGE SCALE GENOMIC DNA]</scope>
    <source>
        <strain evidence="5">finn</strain>
    </source>
</reference>
<keyword evidence="1" id="KW-0677">Repeat</keyword>
<gene>
    <name evidence="4" type="ORF">BCR36DRAFT_456552</name>
</gene>
<dbReference type="STRING" id="1754191.A0A1Y1V2L7"/>
<dbReference type="Gene3D" id="1.25.40.20">
    <property type="entry name" value="Ankyrin repeat-containing domain"/>
    <property type="match status" value="2"/>
</dbReference>
<evidence type="ECO:0000313" key="4">
    <source>
        <dbReference type="EMBL" id="ORX45812.1"/>
    </source>
</evidence>
<dbReference type="Pfam" id="PF13637">
    <property type="entry name" value="Ank_4"/>
    <property type="match status" value="1"/>
</dbReference>
<dbReference type="PROSITE" id="PS50088">
    <property type="entry name" value="ANK_REPEAT"/>
    <property type="match status" value="6"/>
</dbReference>
<feature type="repeat" description="ANK" evidence="3">
    <location>
        <begin position="376"/>
        <end position="408"/>
    </location>
</feature>
<dbReference type="OrthoDB" id="20052at2759"/>
<dbReference type="PANTHER" id="PTHR24171:SF9">
    <property type="entry name" value="ANKYRIN REPEAT DOMAIN-CONTAINING PROTEIN 39"/>
    <property type="match status" value="1"/>
</dbReference>
<dbReference type="SMART" id="SM00248">
    <property type="entry name" value="ANK"/>
    <property type="match status" value="11"/>
</dbReference>
<accession>A0A1Y1V2L7</accession>
<feature type="repeat" description="ANK" evidence="3">
    <location>
        <begin position="277"/>
        <end position="309"/>
    </location>
</feature>
<comment type="caution">
    <text evidence="4">The sequence shown here is derived from an EMBL/GenBank/DDBJ whole genome shotgun (WGS) entry which is preliminary data.</text>
</comment>
<proteinExistence type="predicted"/>
<feature type="repeat" description="ANK" evidence="3">
    <location>
        <begin position="74"/>
        <end position="106"/>
    </location>
</feature>
<dbReference type="Pfam" id="PF12796">
    <property type="entry name" value="Ank_2"/>
    <property type="match status" value="3"/>
</dbReference>
<dbReference type="InterPro" id="IPR036770">
    <property type="entry name" value="Ankyrin_rpt-contain_sf"/>
</dbReference>
<protein>
    <submittedName>
        <fullName evidence="4">Ankyrin</fullName>
    </submittedName>
</protein>
<organism evidence="4 5">
    <name type="scientific">Piromyces finnis</name>
    <dbReference type="NCBI Taxonomy" id="1754191"/>
    <lineage>
        <taxon>Eukaryota</taxon>
        <taxon>Fungi</taxon>
        <taxon>Fungi incertae sedis</taxon>
        <taxon>Chytridiomycota</taxon>
        <taxon>Chytridiomycota incertae sedis</taxon>
        <taxon>Neocallimastigomycetes</taxon>
        <taxon>Neocallimastigales</taxon>
        <taxon>Neocallimastigaceae</taxon>
        <taxon>Piromyces</taxon>
    </lineage>
</organism>
<dbReference type="AlphaFoldDB" id="A0A1Y1V2L7"/>
<dbReference type="PRINTS" id="PR01415">
    <property type="entry name" value="ANKYRIN"/>
</dbReference>
<keyword evidence="5" id="KW-1185">Reference proteome</keyword>
<keyword evidence="2 3" id="KW-0040">ANK repeat</keyword>
<dbReference type="Pfam" id="PF00023">
    <property type="entry name" value="Ank"/>
    <property type="match status" value="2"/>
</dbReference>
<sequence>MDNSSKEIVNDYKILSDIIKINNINEITALLSYYKTQTCTLQNILVFLIENKCSIDIIKIVISIMRNVNYEIQENKIPLFIAIKENQFKVANLLLQNHADINLLNNHHENILSYLFKLKKINSLQLYYLLKNGINVNEIDNEGNTCLMNAIKFGDHHLIELILNYFTCDTEDIIDIILYYKSHKKYVIEYIENKVKEKKGKIYMNVKNDDNDTVLIFACRQNNLDIVKKLLQYGNISINEKGEDKKTALIWAIYRENIDIAQHLLSYGADINIKDFYGMSPLSHACQSGNYNLVEFLLNQGADINIKDNNGLSSLIYSITNDNDKVSRLLIERGIYIHDIDNMGKIPLTWSSQSNNLLITELLLNQGSNINHRDHHGATSLMYACQQRNKYIVELLLKYGADIHLKDEDEKTCLIYSIVYGNNDIIKFLLINGCDINSKDKFGKSALMYAIENDFEEIIEILFNLNANVFDCDNNQKSILDYIKENDNKDIIELYMKKKESLKSNKTIS</sequence>
<evidence type="ECO:0000256" key="3">
    <source>
        <dbReference type="PROSITE-ProRule" id="PRU00023"/>
    </source>
</evidence>
<evidence type="ECO:0000256" key="2">
    <source>
        <dbReference type="ARBA" id="ARBA00023043"/>
    </source>
</evidence>